<comment type="caution">
    <text evidence="1">The sequence shown here is derived from an EMBL/GenBank/DDBJ whole genome shotgun (WGS) entry which is preliminary data.</text>
</comment>
<reference evidence="1" key="1">
    <citation type="journal article" date="2022" name="bioRxiv">
        <title>Genomics of Preaxostyla Flagellates Illuminates Evolutionary Transitions and the Path Towards Mitochondrial Loss.</title>
        <authorList>
            <person name="Novak L.V.F."/>
            <person name="Treitli S.C."/>
            <person name="Pyrih J."/>
            <person name="Halakuc P."/>
            <person name="Pipaliya S.V."/>
            <person name="Vacek V."/>
            <person name="Brzon O."/>
            <person name="Soukal P."/>
            <person name="Eme L."/>
            <person name="Dacks J.B."/>
            <person name="Karnkowska A."/>
            <person name="Elias M."/>
            <person name="Hampl V."/>
        </authorList>
    </citation>
    <scope>NUCLEOTIDE SEQUENCE</scope>
    <source>
        <strain evidence="1">RCP-MX</strain>
    </source>
</reference>
<dbReference type="PANTHER" id="PTHR38926">
    <property type="entry name" value="F-BOX DOMAIN CONTAINING PROTEIN, EXPRESSED"/>
    <property type="match status" value="1"/>
</dbReference>
<organism evidence="1 2">
    <name type="scientific">Paratrimastix pyriformis</name>
    <dbReference type="NCBI Taxonomy" id="342808"/>
    <lineage>
        <taxon>Eukaryota</taxon>
        <taxon>Metamonada</taxon>
        <taxon>Preaxostyla</taxon>
        <taxon>Paratrimastigidae</taxon>
        <taxon>Paratrimastix</taxon>
    </lineage>
</organism>
<dbReference type="Proteomes" id="UP001141327">
    <property type="component" value="Unassembled WGS sequence"/>
</dbReference>
<proteinExistence type="predicted"/>
<accession>A0ABQ8UUM9</accession>
<dbReference type="Gene3D" id="3.80.10.10">
    <property type="entry name" value="Ribonuclease Inhibitor"/>
    <property type="match status" value="2"/>
</dbReference>
<dbReference type="EMBL" id="JAPMOS010000009">
    <property type="protein sequence ID" value="KAJ4461074.1"/>
    <property type="molecule type" value="Genomic_DNA"/>
</dbReference>
<gene>
    <name evidence="1" type="ORF">PAPYR_2519</name>
</gene>
<sequence length="691" mass="74707">MDETASHQPTSGFLDDDVGVLLPLLNPDLMRAVVEASECPTTAYIQLLGLSHGIREAIRGTAREIAFENPMFPDLVTVPSVPLEALTALLGPCKHLTRLTLVAQEIPLLNWGTEAECIAWVEETFAGHTPLAVLRVPVGPLLLALLHTGRLASLGELHIERGGDLIRAELLSGVGRSCPGLKSLQLLASFPADVDPTDALRPLATNLEHLSLASFPTPSSLPDLLGDCPHLTRLRVPQSIPVTTLGTLAPRLTHLTLGEAVAQDDLAGLLLPRLESLDLSKYGHPLGWLPQAAPCLRHLRLNIWNVPEPTAREILTCAPLLDRLVSLDLGAAAAPLTKPLHLACPNLQTLRLYVHFGHASGLSLACPALHSLELPGGDSPYALDLGDTPRLRRVVAPWLFKPLPPMMGWIAGALLPRACGPASCLHELLDLWIDGPETLAALEKFTPSLTRLSISLAMSRLPNAPLVLRLPPRLARLDIPLVRWEGTAGGEADLHVEAGPSLRTFALGSRGLPRLNERIRLRLQCPGLVSLSLNRPAVLSLTLADNPPLQCLRLAECSGLGPACLLACLTQHGSHLRYLSLDDLWPQHVGALGQLPVLSSLVLSGTTWHAQDVALACPRLARLVVLADRVGRLELTCPALSEFRLWCEEVGALEFVGPSSTALRRILTRHENWRDRLAERFPGVQVEQRYA</sequence>
<protein>
    <submittedName>
        <fullName evidence="1">Uncharacterized protein</fullName>
    </submittedName>
</protein>
<evidence type="ECO:0000313" key="2">
    <source>
        <dbReference type="Proteomes" id="UP001141327"/>
    </source>
</evidence>
<keyword evidence="2" id="KW-1185">Reference proteome</keyword>
<evidence type="ECO:0000313" key="1">
    <source>
        <dbReference type="EMBL" id="KAJ4461074.1"/>
    </source>
</evidence>
<name>A0ABQ8UUM9_9EUKA</name>
<dbReference type="InterPro" id="IPR032675">
    <property type="entry name" value="LRR_dom_sf"/>
</dbReference>
<dbReference type="SUPFAM" id="SSF52047">
    <property type="entry name" value="RNI-like"/>
    <property type="match status" value="2"/>
</dbReference>
<dbReference type="PANTHER" id="PTHR38926:SF5">
    <property type="entry name" value="F-BOX AND LEUCINE-RICH REPEAT PROTEIN 6"/>
    <property type="match status" value="1"/>
</dbReference>